<feature type="region of interest" description="Disordered" evidence="1">
    <location>
        <begin position="1"/>
        <end position="29"/>
    </location>
</feature>
<dbReference type="NCBIfam" id="TIGR04222">
    <property type="entry name" value="near_uncomplex"/>
    <property type="match status" value="1"/>
</dbReference>
<accession>A0ABW0AZG6</accession>
<evidence type="ECO:0000256" key="2">
    <source>
        <dbReference type="SAM" id="Phobius"/>
    </source>
</evidence>
<feature type="region of interest" description="Disordered" evidence="1">
    <location>
        <begin position="379"/>
        <end position="421"/>
    </location>
</feature>
<protein>
    <submittedName>
        <fullName evidence="3">TIGR04222 domain-containing membrane protein</fullName>
    </submittedName>
</protein>
<evidence type="ECO:0000313" key="4">
    <source>
        <dbReference type="Proteomes" id="UP001596208"/>
    </source>
</evidence>
<dbReference type="InterPro" id="IPR026467">
    <property type="entry name" value="Ser/Gly_Cys_C_dom"/>
</dbReference>
<feature type="transmembrane region" description="Helical" evidence="2">
    <location>
        <begin position="288"/>
        <end position="306"/>
    </location>
</feature>
<organism evidence="3 4">
    <name type="scientific">Streptomyces mutomycini</name>
    <dbReference type="NCBI Taxonomy" id="284036"/>
    <lineage>
        <taxon>Bacteria</taxon>
        <taxon>Bacillati</taxon>
        <taxon>Actinomycetota</taxon>
        <taxon>Actinomycetes</taxon>
        <taxon>Kitasatosporales</taxon>
        <taxon>Streptomycetaceae</taxon>
        <taxon>Streptomyces</taxon>
    </lineage>
</organism>
<comment type="caution">
    <text evidence="3">The sequence shown here is derived from an EMBL/GenBank/DDBJ whole genome shotgun (WGS) entry which is preliminary data.</text>
</comment>
<dbReference type="RefSeq" id="WP_381822140.1">
    <property type="nucleotide sequence ID" value="NZ_JBHSKI010000002.1"/>
</dbReference>
<gene>
    <name evidence="3" type="ORF">ACFPRK_06630</name>
</gene>
<name>A0ABW0AZG6_9ACTN</name>
<keyword evidence="2" id="KW-1133">Transmembrane helix</keyword>
<keyword evidence="2" id="KW-0812">Transmembrane</keyword>
<proteinExistence type="predicted"/>
<feature type="compositionally biased region" description="Basic and acidic residues" evidence="1">
    <location>
        <begin position="13"/>
        <end position="29"/>
    </location>
</feature>
<evidence type="ECO:0000256" key="1">
    <source>
        <dbReference type="SAM" id="MobiDB-lite"/>
    </source>
</evidence>
<reference evidence="4" key="1">
    <citation type="journal article" date="2019" name="Int. J. Syst. Evol. Microbiol.">
        <title>The Global Catalogue of Microorganisms (GCM) 10K type strain sequencing project: providing services to taxonomists for standard genome sequencing and annotation.</title>
        <authorList>
            <consortium name="The Broad Institute Genomics Platform"/>
            <consortium name="The Broad Institute Genome Sequencing Center for Infectious Disease"/>
            <person name="Wu L."/>
            <person name="Ma J."/>
        </authorList>
    </citation>
    <scope>NUCLEOTIDE SEQUENCE [LARGE SCALE GENOMIC DNA]</scope>
    <source>
        <strain evidence="4">CGMCC 4.1721</strain>
    </source>
</reference>
<keyword evidence="2" id="KW-0472">Membrane</keyword>
<keyword evidence="4" id="KW-1185">Reference proteome</keyword>
<evidence type="ECO:0000313" key="3">
    <source>
        <dbReference type="EMBL" id="MFC5170273.1"/>
    </source>
</evidence>
<dbReference type="Proteomes" id="UP001596208">
    <property type="component" value="Unassembled WGS sequence"/>
</dbReference>
<dbReference type="EMBL" id="JBHSKI010000002">
    <property type="protein sequence ID" value="MFC5170273.1"/>
    <property type="molecule type" value="Genomic_DNA"/>
</dbReference>
<feature type="transmembrane region" description="Helical" evidence="2">
    <location>
        <begin position="312"/>
        <end position="331"/>
    </location>
</feature>
<sequence length="421" mass="44224">MPVDHAAAPRNSKIPDRVKLGEHDATSHADRLTVDADRRAVRGAGARPAPTRQSSPAFEGVIRRMIVMAGTPFRSMEPFPPEVGKGSTYARGAGLADEISGRLRTRLLSGNRTSRPGLSAHVTSWLAFGGYCVGVVWAGWSAWRVRAAVANPPVPERELDVYELGYLRGREAGAVAASVGLLLMREALLAREGGIAVNRITARGGGIVAPEPLPDALLRPLDRSVMAAARAHQQAPRGRWDVQPGQSIHSLAETRPVRAELAQIRDALGRDGLLDGPAARARFRRGLLPLKILIGVGAVAAFTIGLDNPIPLVLATTVAAVTAVAFTPPSVKTSGRLVRQAAELHPAYRPRMNPSGDANDADAFARGIALHGVSVLHSRYPQLAPPSPTRQVRRRTGSSGSGGGWWGDDGGGGGCGSGGGD</sequence>
<feature type="compositionally biased region" description="Gly residues" evidence="1">
    <location>
        <begin position="399"/>
        <end position="421"/>
    </location>
</feature>